<dbReference type="FunFam" id="3.30.160.60:FF:000110">
    <property type="entry name" value="Zinc finger protein-like"/>
    <property type="match status" value="1"/>
</dbReference>
<feature type="domain" description="C2H2-type" evidence="7">
    <location>
        <begin position="2777"/>
        <end position="2804"/>
    </location>
</feature>
<evidence type="ECO:0000313" key="8">
    <source>
        <dbReference type="EMBL" id="CAK1554424.1"/>
    </source>
</evidence>
<feature type="domain" description="C2H2-type" evidence="7">
    <location>
        <begin position="1537"/>
        <end position="1564"/>
    </location>
</feature>
<feature type="compositionally biased region" description="Basic and acidic residues" evidence="6">
    <location>
        <begin position="493"/>
        <end position="515"/>
    </location>
</feature>
<feature type="domain" description="C2H2-type" evidence="7">
    <location>
        <begin position="805"/>
        <end position="827"/>
    </location>
</feature>
<evidence type="ECO:0000313" key="9">
    <source>
        <dbReference type="Proteomes" id="UP001497472"/>
    </source>
</evidence>
<feature type="domain" description="C2H2-type" evidence="7">
    <location>
        <begin position="661"/>
        <end position="683"/>
    </location>
</feature>
<feature type="domain" description="C2H2-type" evidence="7">
    <location>
        <begin position="2255"/>
        <end position="2277"/>
    </location>
</feature>
<keyword evidence="9" id="KW-1185">Reference proteome</keyword>
<dbReference type="SMART" id="SM00355">
    <property type="entry name" value="ZnF_C2H2"/>
    <property type="match status" value="69"/>
</dbReference>
<gene>
    <name evidence="8" type="ORF">LNINA_LOCUS13340</name>
</gene>
<feature type="domain" description="C2H2-type" evidence="7">
    <location>
        <begin position="151"/>
        <end position="173"/>
    </location>
</feature>
<dbReference type="InterPro" id="IPR013087">
    <property type="entry name" value="Znf_C2H2_type"/>
</dbReference>
<feature type="domain" description="C2H2-type" evidence="7">
    <location>
        <begin position="1907"/>
        <end position="1929"/>
    </location>
</feature>
<dbReference type="EMBL" id="CAVLEF010000278">
    <property type="protein sequence ID" value="CAK1554424.1"/>
    <property type="molecule type" value="Genomic_DNA"/>
</dbReference>
<evidence type="ECO:0000256" key="4">
    <source>
        <dbReference type="ARBA" id="ARBA00022833"/>
    </source>
</evidence>
<keyword evidence="3 5" id="KW-0863">Zinc-finger</keyword>
<dbReference type="FunFam" id="3.30.160.60:FF:000446">
    <property type="entry name" value="Zinc finger protein"/>
    <property type="match status" value="1"/>
</dbReference>
<dbReference type="Pfam" id="PF13912">
    <property type="entry name" value="zf-C2H2_6"/>
    <property type="match status" value="5"/>
</dbReference>
<dbReference type="SUPFAM" id="SSF57667">
    <property type="entry name" value="beta-beta-alpha zinc fingers"/>
    <property type="match status" value="25"/>
</dbReference>
<feature type="domain" description="C2H2-type" evidence="7">
    <location>
        <begin position="2282"/>
        <end position="2310"/>
    </location>
</feature>
<protein>
    <recommendedName>
        <fullName evidence="7">C2H2-type domain-containing protein</fullName>
    </recommendedName>
</protein>
<keyword evidence="1" id="KW-0479">Metal-binding</keyword>
<feature type="domain" description="C2H2-type" evidence="7">
    <location>
        <begin position="1092"/>
        <end position="1120"/>
    </location>
</feature>
<feature type="domain" description="C2H2-type" evidence="7">
    <location>
        <begin position="359"/>
        <end position="387"/>
    </location>
</feature>
<feature type="domain" description="C2H2-type" evidence="7">
    <location>
        <begin position="1309"/>
        <end position="1336"/>
    </location>
</feature>
<feature type="domain" description="C2H2-type" evidence="7">
    <location>
        <begin position="2019"/>
        <end position="2047"/>
    </location>
</feature>
<proteinExistence type="predicted"/>
<feature type="domain" description="C2H2-type" evidence="7">
    <location>
        <begin position="1933"/>
        <end position="1955"/>
    </location>
</feature>
<feature type="compositionally biased region" description="Basic residues" evidence="6">
    <location>
        <begin position="464"/>
        <end position="474"/>
    </location>
</feature>
<feature type="domain" description="C2H2-type" evidence="7">
    <location>
        <begin position="1336"/>
        <end position="1364"/>
    </location>
</feature>
<comment type="caution">
    <text evidence="8">The sequence shown here is derived from an EMBL/GenBank/DDBJ whole genome shotgun (WGS) entry which is preliminary data.</text>
</comment>
<feature type="domain" description="C2H2-type" evidence="7">
    <location>
        <begin position="1704"/>
        <end position="1731"/>
    </location>
</feature>
<accession>A0AAV1K0P8</accession>
<dbReference type="PANTHER" id="PTHR24379:SF121">
    <property type="entry name" value="C2H2-TYPE DOMAIN-CONTAINING PROTEIN"/>
    <property type="match status" value="1"/>
</dbReference>
<feature type="domain" description="C2H2-type" evidence="7">
    <location>
        <begin position="1589"/>
        <end position="1617"/>
    </location>
</feature>
<dbReference type="Gene3D" id="3.30.160.60">
    <property type="entry name" value="Classic Zinc Finger"/>
    <property type="match status" value="28"/>
</dbReference>
<feature type="region of interest" description="Disordered" evidence="6">
    <location>
        <begin position="464"/>
        <end position="515"/>
    </location>
</feature>
<dbReference type="GO" id="GO:0005634">
    <property type="term" value="C:nucleus"/>
    <property type="evidence" value="ECO:0007669"/>
    <property type="project" value="UniProtKB-ARBA"/>
</dbReference>
<dbReference type="PROSITE" id="PS50157">
    <property type="entry name" value="ZINC_FINGER_C2H2_2"/>
    <property type="match status" value="48"/>
</dbReference>
<dbReference type="PROSITE" id="PS00028">
    <property type="entry name" value="ZINC_FINGER_C2H2_1"/>
    <property type="match status" value="51"/>
</dbReference>
<sequence>MMSFFSLFLGLGREIKAIERKNPKRLFERSVNQNPQRRNAVLILKHSTAIPFKTRFNRIVCSYCHDELDSMEALRKHVNENHANADYNSAFYKVVDDLKIDITNFICNLCSESFDAVDRFMSHLSSSHGKSVNYDAPFGVLPYKQDGNGLWTCLECDKLFRDFPQINCHLRSHVKIFTCDKCGATFLSDHGLRQHEKNFKCYTATYKPRFGKALKHRSNTEIILKCSTALPFRIWGQNFNCMFCRVQAGNPNGLRAHMASRHANFEIGLVFNRRLNKEFLKVDITNLQCKLCFLHIESLDDLLSHLKNDHKQPINFDAQPGVLPFKLNDGSSWNCVLCKMQFTDFISLKKHTSEHYQNYVCDTCGEGFITEGALRAHKRIPHGNKYNCSRCVATFSTLEERRIHMKTQHTTMPYMCMHCKDKPRFATWELRKRHFMEVHNFKPGADAYECTTCHMTFKTRSQKYHHNVKSHRSKKDSDYGFPWQGTHENQSSTEHDEIEPSNKTEKKYQRSARSEARFKTKKNAASILECWTLTPFRWKKNHFKCAFCESIFNNCTDLREHVSLCSLHHSMKDIYSKFKEMPLINVDVTNAVCKLCACPYYSVPHMRQHVIEHGLKFDSKYPDGVLPFSLNKELWCCLICREKFNNFLKLYEHMNTHYQHYICANCGKGYMTAPRLRKHSEVHKEGLFPCDKCGRTFTMRAARDYHKANTHAKGPRYECPQCDMRFNRYYDRMKHLKDVHKVKEVEYECSHCDRSFKTSGQRSSHVRTVHIPQQRSFDCNLCEWHFKTPYELKRHMVKHSGERTFSCSVCGKSFPRSNALRSHLKTHDELCCKICGVTFKQKHGSANAISGDTGVTVYRKLKEHVSDRQMRRRRRANNELPEESERRIAKTMMQRNAITILECSTAWAFRWFRSAFYCSYCDSRFLEPEILRDHVHRNHLNQKPTKGVFSKLTENNMVKVEISDLHCRLCGVNSESIDALKEHLVSYHNKKLHLDYCDGVLPFKLSPNKYKCPKCSVDFLTFSKMNEHMNSHYRNYICDTCGKAFVSKSRFRTHVQSHEIGSFPCGLCDEVLETRAARTCHKSKIHHRGIRYRCPRCPEVFTKYYARVKHLVDKHGQQKIDYPCTNCGQKFDTSCKRAAHHRVTHKVGPEDIKENIKVAWKKKRSLREEKANAAAILEYSNAVPFRWLRGKLMCGTCPEICTNMQTMRLHARLHGKTDLFRNTGIRNCFPLRVDVTDLACTVCGKRVDSVPILKQHLTTIHNVKIDSNFSDGVVPLILTEKDFRCTLCGVLFKTFMLLNIHMNSHYSEYICPSCGRGYSAKHKLRSHMKIHEAGEFKCLKCDSVFTTYSLQKRHRSLVHGPKRRYRCPTCDESFKSHHSRTRHLDRVHGQKSEYPCNFCPAVLGPVDKQPTKLLWKQKRKFNDQRDNAAIILECSNACPFRWRRGCYTCAHCPTRFADFESIKEHSAEHLNKIEALKFARTFDYVKVEVTDLECNICHRKIPDLEALKDHLLVDHEKPIVKDFGLGVLPYLLMNKELICTKCGERFLQFTKLNTHMNQHYPNNICCHCGKAFSAAHRLKAHQVTHESHTRCTRCDKVFETRIQFNRHVYLNHKSEYRYRCPYCNEVFKTYSARLKHLKSSHEKKVEYPCNFCPRIFSMYNQRTRHIQQVHIKHRPFLCEQCPYKFGTAAQLRNHMVKHVGERKFQCEVCKKMYARMKTLKEHMRIHNNDKRFVCEFCNSGFVQKCSLKNHLRIHHPNEREKADDIKDEEIVPEYTSLIANDELVNRRLEGNARRAIFRKNIKVILSSCTAYPFKYRKGAYLCFFCKSSFLEPEKLREHSQKFHTDSLFKPRKYDSLKMDFSNTICKLCGVNIADYTELKSHVRNHGESIDCSFGESVLPYKLSKEEYCCQICGKRYEMFLSLHKHMNNHYEHYICETCGKGFATQQRMLNHSRTHEKGNFCCKHCTENLPSYAALYAHIAKIHKANKRYKCPICDEKFSSYNYRMKHLKTIHGEKTALFPCPSCPKVFDLCSRRTAHIRSQHLQERNHACTICGMKFFSNYELQEHNIKHGGARIYQCDVCESNDAASDEMETRKDNARNIKDLDAIKARKKNAILLLEHTTLCPFRWMKNLYLCFYCDQQFTDPAVLRHHNFIDHNCVKNADIKYAMSKLKRHELVKVDITDACCKMCHEPSPNLNKLKRHLVADHKKTLNDVSTHEVLPFKVTKDSFNCALCENKFDEFKTLNQHMNTHFQNFMCEQCGIGFITPERLRTHAFSHESGSFPCESCDKIFRSMNAKNEHFANVHKQVKRHRCPHCPEAFRNYFQKNKHIATIHGLKLKEFKCNVCPKVFTTSGKLGVHIRTVHLKMKRHACSLCEWKFYSKSELKEHMVRHGGERKYNCAVCKKAYARKYTLREHMRIHENDRRFVCSYCGGKETAIEAPAKRITPLFQVAYDRSLCKPLGTIIDFSKIRLKTNNLSSIGHDIRSRSLTPVSMDRSSPQLEEVSSVKRDAHIPKNQPGNRQNALTVFEFSTAYPFIYGNNKFKCFICSQPFLEISLLRAHMSSSHTFSPLKRLLNNKRENVLKVDVSQLTCKLCPMKPHDLVQLKYHLKHDHQKSVDPDLKDNMIPFKLDPDESYKCVICEESFIKVRLLVIHMNVHFNNYSCEICGTGFMTLRLLKTHLETHESGNYPCDRCDKVFSTSHKRSIHIRGVHLKQYPRRCPMCPERFNSNYRRTIHLQDVHNQSTRVHKCETCGRAFHLKYHLICHNRSVHLQERNHQCKVCTQRFCNKETLKRHMVIHTGEKNHKCDFCGLAFLRRKNLKDHLRSHDVV</sequence>
<feature type="domain" description="C2H2-type" evidence="7">
    <location>
        <begin position="448"/>
        <end position="476"/>
    </location>
</feature>
<feature type="domain" description="C2H2-type" evidence="7">
    <location>
        <begin position="2543"/>
        <end position="2567"/>
    </location>
</feature>
<evidence type="ECO:0000256" key="6">
    <source>
        <dbReference type="SAM" id="MobiDB-lite"/>
    </source>
</evidence>
<feature type="domain" description="C2H2-type" evidence="7">
    <location>
        <begin position="1820"/>
        <end position="1844"/>
    </location>
</feature>
<feature type="domain" description="C2H2-type" evidence="7">
    <location>
        <begin position="1676"/>
        <end position="1703"/>
    </location>
</feature>
<evidence type="ECO:0000256" key="5">
    <source>
        <dbReference type="PROSITE-ProRule" id="PRU00042"/>
    </source>
</evidence>
<feature type="domain" description="C2H2-type" evidence="7">
    <location>
        <begin position="543"/>
        <end position="573"/>
    </location>
</feature>
<dbReference type="Pfam" id="PF00096">
    <property type="entry name" value="zf-C2H2"/>
    <property type="match status" value="11"/>
</dbReference>
<evidence type="ECO:0000256" key="3">
    <source>
        <dbReference type="ARBA" id="ARBA00022771"/>
    </source>
</evidence>
<feature type="domain" description="C2H2-type" evidence="7">
    <location>
        <begin position="1732"/>
        <end position="1760"/>
    </location>
</feature>
<evidence type="ECO:0000259" key="7">
    <source>
        <dbReference type="PROSITE" id="PS50157"/>
    </source>
</evidence>
<feature type="domain" description="C2H2-type" evidence="7">
    <location>
        <begin position="688"/>
        <end position="712"/>
    </location>
</feature>
<evidence type="ECO:0000256" key="2">
    <source>
        <dbReference type="ARBA" id="ARBA00022737"/>
    </source>
</evidence>
<feature type="domain" description="C2H2-type" evidence="7">
    <location>
        <begin position="1365"/>
        <end position="1393"/>
    </location>
</feature>
<feature type="domain" description="C2H2-type" evidence="7">
    <location>
        <begin position="1989"/>
        <end position="2017"/>
    </location>
</feature>
<dbReference type="FunFam" id="3.30.160.60:FF:002460">
    <property type="entry name" value="Zgc:174574"/>
    <property type="match status" value="1"/>
</dbReference>
<organism evidence="8 9">
    <name type="scientific">Leptosia nina</name>
    <dbReference type="NCBI Taxonomy" id="320188"/>
    <lineage>
        <taxon>Eukaryota</taxon>
        <taxon>Metazoa</taxon>
        <taxon>Ecdysozoa</taxon>
        <taxon>Arthropoda</taxon>
        <taxon>Hexapoda</taxon>
        <taxon>Insecta</taxon>
        <taxon>Pterygota</taxon>
        <taxon>Neoptera</taxon>
        <taxon>Endopterygota</taxon>
        <taxon>Lepidoptera</taxon>
        <taxon>Glossata</taxon>
        <taxon>Ditrysia</taxon>
        <taxon>Papilionoidea</taxon>
        <taxon>Pieridae</taxon>
        <taxon>Pierinae</taxon>
        <taxon>Leptosia</taxon>
    </lineage>
</organism>
<feature type="domain" description="C2H2-type" evidence="7">
    <location>
        <begin position="1036"/>
        <end position="1058"/>
    </location>
</feature>
<feature type="domain" description="C2H2-type" evidence="7">
    <location>
        <begin position="386"/>
        <end position="423"/>
    </location>
</feature>
<feature type="domain" description="C2H2-type" evidence="7">
    <location>
        <begin position="177"/>
        <end position="208"/>
    </location>
</feature>
<evidence type="ECO:0000256" key="1">
    <source>
        <dbReference type="ARBA" id="ARBA00022723"/>
    </source>
</evidence>
<feature type="domain" description="C2H2-type" evidence="7">
    <location>
        <begin position="747"/>
        <end position="775"/>
    </location>
</feature>
<feature type="domain" description="C2H2-type" evidence="7">
    <location>
        <begin position="2048"/>
        <end position="2075"/>
    </location>
</feature>
<feature type="domain" description="C2H2-type" evidence="7">
    <location>
        <begin position="1563"/>
        <end position="1590"/>
    </location>
</feature>
<feature type="domain" description="C2H2-type" evidence="7">
    <location>
        <begin position="2636"/>
        <end position="2663"/>
    </location>
</feature>
<feature type="domain" description="C2H2-type" evidence="7">
    <location>
        <begin position="2398"/>
        <end position="2425"/>
    </location>
</feature>
<feature type="domain" description="C2H2-type" evidence="7">
    <location>
        <begin position="916"/>
        <end position="944"/>
    </location>
</feature>
<feature type="domain" description="C2H2-type" evidence="7">
    <location>
        <begin position="1283"/>
        <end position="1310"/>
    </location>
</feature>
<dbReference type="GO" id="GO:0008270">
    <property type="term" value="F:zinc ion binding"/>
    <property type="evidence" value="ECO:0007669"/>
    <property type="project" value="UniProtKB-KW"/>
</dbReference>
<feature type="domain" description="C2H2-type" evidence="7">
    <location>
        <begin position="777"/>
        <end position="804"/>
    </location>
</feature>
<feature type="domain" description="C2H2-type" evidence="7">
    <location>
        <begin position="2689"/>
        <end position="2717"/>
    </location>
</feature>
<keyword evidence="4" id="KW-0862">Zinc</keyword>
<dbReference type="Proteomes" id="UP001497472">
    <property type="component" value="Unassembled WGS sequence"/>
</dbReference>
<dbReference type="FunFam" id="3.30.160.60:FF:000065">
    <property type="entry name" value="B-cell CLL/lymphoma 6, member B"/>
    <property type="match status" value="1"/>
</dbReference>
<dbReference type="InterPro" id="IPR036236">
    <property type="entry name" value="Znf_C2H2_sf"/>
</dbReference>
<feature type="domain" description="C2H2-type" evidence="7">
    <location>
        <begin position="2370"/>
        <end position="2397"/>
    </location>
</feature>
<name>A0AAV1K0P8_9NEOP</name>
<feature type="domain" description="C2H2-type" evidence="7">
    <location>
        <begin position="2662"/>
        <end position="2689"/>
    </location>
</feature>
<feature type="domain" description="C2H2-type" evidence="7">
    <location>
        <begin position="2341"/>
        <end position="2369"/>
    </location>
</feature>
<feature type="domain" description="C2H2-type" evidence="7">
    <location>
        <begin position="2748"/>
        <end position="2776"/>
    </location>
</feature>
<feature type="domain" description="C2H2-type" evidence="7">
    <location>
        <begin position="1647"/>
        <end position="1675"/>
    </location>
</feature>
<feature type="domain" description="C2H2-type" evidence="7">
    <location>
        <begin position="2805"/>
        <end position="2827"/>
    </location>
</feature>
<feature type="domain" description="C2H2-type" evidence="7">
    <location>
        <begin position="1010"/>
        <end position="1032"/>
    </location>
</feature>
<feature type="domain" description="C2H2-type" evidence="7">
    <location>
        <begin position="1122"/>
        <end position="1145"/>
    </location>
</feature>
<dbReference type="PANTHER" id="PTHR24379">
    <property type="entry name" value="KRAB AND ZINC FINGER DOMAIN-CONTAINING"/>
    <property type="match status" value="1"/>
</dbReference>
<reference evidence="8 9" key="1">
    <citation type="submission" date="2023-11" db="EMBL/GenBank/DDBJ databases">
        <authorList>
            <person name="Okamura Y."/>
        </authorList>
    </citation>
    <scope>NUCLEOTIDE SEQUENCE [LARGE SCALE GENOMIC DNA]</scope>
</reference>
<keyword evidence="2" id="KW-0677">Repeat</keyword>
<feature type="domain" description="C2H2-type" evidence="7">
    <location>
        <begin position="717"/>
        <end position="745"/>
    </location>
</feature>
<feature type="domain" description="C2H2-type" evidence="7">
    <location>
        <begin position="1618"/>
        <end position="1646"/>
    </location>
</feature>
<feature type="domain" description="C2H2-type" evidence="7">
    <location>
        <begin position="2229"/>
        <end position="2251"/>
    </location>
</feature>